<dbReference type="PANTHER" id="PTHR15629">
    <property type="entry name" value="SH3YL1 PROTEIN"/>
    <property type="match status" value="1"/>
</dbReference>
<feature type="region of interest" description="Disordered" evidence="5">
    <location>
        <begin position="380"/>
        <end position="451"/>
    </location>
</feature>
<evidence type="ECO:0000256" key="1">
    <source>
        <dbReference type="ARBA" id="ARBA00022723"/>
    </source>
</evidence>
<evidence type="ECO:0000256" key="5">
    <source>
        <dbReference type="SAM" id="MobiDB-lite"/>
    </source>
</evidence>
<keyword evidence="1" id="KW-0479">Metal-binding</keyword>
<evidence type="ECO:0000256" key="4">
    <source>
        <dbReference type="PROSITE-ProRule" id="PRU00091"/>
    </source>
</evidence>
<dbReference type="Pfam" id="PF01363">
    <property type="entry name" value="FYVE"/>
    <property type="match status" value="1"/>
</dbReference>
<protein>
    <recommendedName>
        <fullName evidence="6">FYVE-type domain-containing protein</fullName>
    </recommendedName>
</protein>
<feature type="compositionally biased region" description="Polar residues" evidence="5">
    <location>
        <begin position="431"/>
        <end position="441"/>
    </location>
</feature>
<dbReference type="InterPro" id="IPR051702">
    <property type="entry name" value="SH3_domain_YSC84-like"/>
</dbReference>
<organism evidence="7">
    <name type="scientific">Rhizochromulina marina</name>
    <dbReference type="NCBI Taxonomy" id="1034831"/>
    <lineage>
        <taxon>Eukaryota</taxon>
        <taxon>Sar</taxon>
        <taxon>Stramenopiles</taxon>
        <taxon>Ochrophyta</taxon>
        <taxon>Dictyochophyceae</taxon>
        <taxon>Rhizochromulinales</taxon>
        <taxon>Rhizochromulina</taxon>
    </lineage>
</organism>
<dbReference type="SUPFAM" id="SSF57903">
    <property type="entry name" value="FYVE/PHD zinc finger"/>
    <property type="match status" value="1"/>
</dbReference>
<feature type="compositionally biased region" description="Low complexity" evidence="5">
    <location>
        <begin position="381"/>
        <end position="396"/>
    </location>
</feature>
<sequence length="501" mass="52833">MRVTWLAHCLLRRRSPLPAPVGRMADFFSAESDGAFDDPPPPGSSSSQSAGFFEPSAAVSGGGTVQWVRDEDAPSCMGGCGKTFDFFTRRHHCRSCGKVFCHDCSKFYALLPPEFGVKDPQRTCAPCYRGLEPMQQALLQTNANALRTNEIDESGFMRYLNSPTRFTLGGEVRKAAYTMTNLIDGLETAIKDAEVTADLFQNCRAVLFITVAKIAFIGGLRFGTGLVIARRGNSWSAPCAVFMVGLSFGAMIGAEVTDMVVPLHDSAAVAHFSGVGGTHLVVGGEAGLALGPIGRSGEASVQASTKGVGTAVSYSHSRGLYTGITLDGSMVQVRDDVNRKFYGKDVDPGEILNGTIDPPPAAGPLYEKLAEYEALVLQTSPGPEAPEFGFPGAPGADRGQTGAFDYPSASGEAFRPSPEWHPGAGGAAFRETSQSQPTGYEQQQQQAEAARATAQAAYGLYNTMTPEQRQTALDAVPGVIGAATDAASQYNASSSSNSAFV</sequence>
<feature type="region of interest" description="Disordered" evidence="5">
    <location>
        <begin position="32"/>
        <end position="52"/>
    </location>
</feature>
<proteinExistence type="predicted"/>
<keyword evidence="2 4" id="KW-0863">Zinc-finger</keyword>
<evidence type="ECO:0000259" key="6">
    <source>
        <dbReference type="PROSITE" id="PS50178"/>
    </source>
</evidence>
<dbReference type="AlphaFoldDB" id="A0A7S2WES1"/>
<keyword evidence="3" id="KW-0862">Zinc</keyword>
<feature type="domain" description="FYVE-type" evidence="6">
    <location>
        <begin position="80"/>
        <end position="132"/>
    </location>
</feature>
<dbReference type="PANTHER" id="PTHR15629:SF2">
    <property type="entry name" value="SH3 DOMAIN-CONTAINING YSC84-LIKE PROTEIN 1"/>
    <property type="match status" value="1"/>
</dbReference>
<accession>A0A7S2WES1</accession>
<dbReference type="PROSITE" id="PS50178">
    <property type="entry name" value="ZF_FYVE"/>
    <property type="match status" value="1"/>
</dbReference>
<dbReference type="CDD" id="cd15727">
    <property type="entry name" value="FYVE_ZF21"/>
    <property type="match status" value="1"/>
</dbReference>
<reference evidence="7" key="1">
    <citation type="submission" date="2021-01" db="EMBL/GenBank/DDBJ databases">
        <authorList>
            <person name="Corre E."/>
            <person name="Pelletier E."/>
            <person name="Niang G."/>
            <person name="Scheremetjew M."/>
            <person name="Finn R."/>
            <person name="Kale V."/>
            <person name="Holt S."/>
            <person name="Cochrane G."/>
            <person name="Meng A."/>
            <person name="Brown T."/>
            <person name="Cohen L."/>
        </authorList>
    </citation>
    <scope>NUCLEOTIDE SEQUENCE</scope>
    <source>
        <strain evidence="7">CCMP1243</strain>
    </source>
</reference>
<evidence type="ECO:0000256" key="2">
    <source>
        <dbReference type="ARBA" id="ARBA00022771"/>
    </source>
</evidence>
<dbReference type="Pfam" id="PF04366">
    <property type="entry name" value="Ysc84"/>
    <property type="match status" value="1"/>
</dbReference>
<feature type="compositionally biased region" description="Low complexity" evidence="5">
    <location>
        <begin position="442"/>
        <end position="451"/>
    </location>
</feature>
<dbReference type="InterPro" id="IPR017455">
    <property type="entry name" value="Znf_FYVE-rel"/>
</dbReference>
<dbReference type="InterPro" id="IPR013083">
    <property type="entry name" value="Znf_RING/FYVE/PHD"/>
</dbReference>
<evidence type="ECO:0000256" key="3">
    <source>
        <dbReference type="ARBA" id="ARBA00022833"/>
    </source>
</evidence>
<dbReference type="GO" id="GO:0035091">
    <property type="term" value="F:phosphatidylinositol binding"/>
    <property type="evidence" value="ECO:0007669"/>
    <property type="project" value="TreeGrafter"/>
</dbReference>
<dbReference type="SMART" id="SM00064">
    <property type="entry name" value="FYVE"/>
    <property type="match status" value="1"/>
</dbReference>
<dbReference type="InterPro" id="IPR011011">
    <property type="entry name" value="Znf_FYVE_PHD"/>
</dbReference>
<dbReference type="InterPro" id="IPR007461">
    <property type="entry name" value="Ysc84_actin-binding"/>
</dbReference>
<evidence type="ECO:0000313" key="7">
    <source>
        <dbReference type="EMBL" id="CAD9682270.1"/>
    </source>
</evidence>
<dbReference type="Gene3D" id="3.30.40.10">
    <property type="entry name" value="Zinc/RING finger domain, C3HC4 (zinc finger)"/>
    <property type="match status" value="1"/>
</dbReference>
<name>A0A7S2WES1_9STRA</name>
<dbReference type="InterPro" id="IPR000306">
    <property type="entry name" value="Znf_FYVE"/>
</dbReference>
<dbReference type="GO" id="GO:0008270">
    <property type="term" value="F:zinc ion binding"/>
    <property type="evidence" value="ECO:0007669"/>
    <property type="project" value="UniProtKB-KW"/>
</dbReference>
<gene>
    <name evidence="7" type="ORF">RMAR1173_LOCUS8551</name>
</gene>
<dbReference type="EMBL" id="HBHJ01013113">
    <property type="protein sequence ID" value="CAD9682270.1"/>
    <property type="molecule type" value="Transcribed_RNA"/>
</dbReference>